<dbReference type="GO" id="GO:0003700">
    <property type="term" value="F:DNA-binding transcription factor activity"/>
    <property type="evidence" value="ECO:0007669"/>
    <property type="project" value="InterPro"/>
</dbReference>
<dbReference type="SMR" id="A0A0K0TQD5"/>
<dbReference type="EMBL" id="KR919803">
    <property type="protein sequence ID" value="AKR53914.1"/>
    <property type="molecule type" value="Genomic_DNA"/>
</dbReference>
<dbReference type="PROSITE" id="PS50931">
    <property type="entry name" value="HTH_LYSR"/>
    <property type="match status" value="1"/>
</dbReference>
<dbReference type="Gene3D" id="1.10.10.10">
    <property type="entry name" value="Winged helix-like DNA-binding domain superfamily/Winged helix DNA-binding domain"/>
    <property type="match status" value="1"/>
</dbReference>
<dbReference type="Pfam" id="PF03466">
    <property type="entry name" value="LysR_substrate"/>
    <property type="match status" value="1"/>
</dbReference>
<dbReference type="Pfam" id="PF00126">
    <property type="entry name" value="HTH_1"/>
    <property type="match status" value="1"/>
</dbReference>
<protein>
    <submittedName>
        <fullName evidence="6">NMC-R</fullName>
    </submittedName>
</protein>
<gene>
    <name evidence="6" type="primary">NMC-R</name>
</gene>
<dbReference type="InterPro" id="IPR005119">
    <property type="entry name" value="LysR_subst-bd"/>
</dbReference>
<keyword evidence="3" id="KW-0238">DNA-binding</keyword>
<dbReference type="PRINTS" id="PR00039">
    <property type="entry name" value="HTHLYSR"/>
</dbReference>
<dbReference type="Gene3D" id="3.40.190.10">
    <property type="entry name" value="Periplasmic binding protein-like II"/>
    <property type="match status" value="2"/>
</dbReference>
<dbReference type="GO" id="GO:0043565">
    <property type="term" value="F:sequence-specific DNA binding"/>
    <property type="evidence" value="ECO:0007669"/>
    <property type="project" value="TreeGrafter"/>
</dbReference>
<dbReference type="InterPro" id="IPR036390">
    <property type="entry name" value="WH_DNA-bd_sf"/>
</dbReference>
<dbReference type="PANTHER" id="PTHR30537:SF70">
    <property type="entry name" value="HTH-TYPE TRANSCRIPTIONAL ACTIVATOR AMPR"/>
    <property type="match status" value="1"/>
</dbReference>
<accession>A0A0K0TQD5</accession>
<dbReference type="RefSeq" id="WP_045143249.1">
    <property type="nucleotide sequence ID" value="NZ_BKZO01000002.1"/>
</dbReference>
<evidence type="ECO:0000256" key="4">
    <source>
        <dbReference type="ARBA" id="ARBA00023159"/>
    </source>
</evidence>
<evidence type="ECO:0000256" key="5">
    <source>
        <dbReference type="ARBA" id="ARBA00023163"/>
    </source>
</evidence>
<proteinExistence type="inferred from homology"/>
<evidence type="ECO:0000313" key="6">
    <source>
        <dbReference type="EMBL" id="AKR53914.1"/>
    </source>
</evidence>
<dbReference type="InterPro" id="IPR000847">
    <property type="entry name" value="LysR_HTH_N"/>
</dbReference>
<evidence type="ECO:0000256" key="1">
    <source>
        <dbReference type="ARBA" id="ARBA00009437"/>
    </source>
</evidence>
<dbReference type="InterPro" id="IPR058163">
    <property type="entry name" value="LysR-type_TF_proteobact-type"/>
</dbReference>
<comment type="similarity">
    <text evidence="1">Belongs to the LysR transcriptional regulatory family.</text>
</comment>
<dbReference type="GO" id="GO:0006351">
    <property type="term" value="P:DNA-templated transcription"/>
    <property type="evidence" value="ECO:0007669"/>
    <property type="project" value="TreeGrafter"/>
</dbReference>
<dbReference type="FunFam" id="1.10.10.10:FF:000038">
    <property type="entry name" value="Glycine cleavage system transcriptional activator"/>
    <property type="match status" value="1"/>
</dbReference>
<dbReference type="PANTHER" id="PTHR30537">
    <property type="entry name" value="HTH-TYPE TRANSCRIPTIONAL REGULATOR"/>
    <property type="match status" value="1"/>
</dbReference>
<dbReference type="SUPFAM" id="SSF53850">
    <property type="entry name" value="Periplasmic binding protein-like II"/>
    <property type="match status" value="1"/>
</dbReference>
<name>A0A0K0TQD5_9ENTR</name>
<keyword evidence="2" id="KW-0805">Transcription regulation</keyword>
<dbReference type="SUPFAM" id="SSF46785">
    <property type="entry name" value="Winged helix' DNA-binding domain"/>
    <property type="match status" value="1"/>
</dbReference>
<dbReference type="AlphaFoldDB" id="A0A0K0TQD5"/>
<evidence type="ECO:0000256" key="2">
    <source>
        <dbReference type="ARBA" id="ARBA00023015"/>
    </source>
</evidence>
<keyword evidence="5" id="KW-0804">Transcription</keyword>
<keyword evidence="4" id="KW-0010">Activator</keyword>
<dbReference type="InterPro" id="IPR036388">
    <property type="entry name" value="WH-like_DNA-bd_sf"/>
</dbReference>
<organism evidence="6">
    <name type="scientific">Enterobacter ludwigii</name>
    <dbReference type="NCBI Taxonomy" id="299767"/>
    <lineage>
        <taxon>Bacteria</taxon>
        <taxon>Pseudomonadati</taxon>
        <taxon>Pseudomonadota</taxon>
        <taxon>Gammaproteobacteria</taxon>
        <taxon>Enterobacterales</taxon>
        <taxon>Enterobacteriaceae</taxon>
        <taxon>Enterobacter</taxon>
        <taxon>Enterobacter cloacae complex</taxon>
    </lineage>
</organism>
<evidence type="ECO:0000256" key="3">
    <source>
        <dbReference type="ARBA" id="ARBA00023125"/>
    </source>
</evidence>
<sequence length="295" mass="33444">MRARLPLNALRAFEASARYLNFTKAGLELHVSQAAVSQQVRTLEQMLGVALFTRVPRGLQLTDEGMHLLPSITEALQMMSSAMDKFHEGKIKEVLTIAVVGTFAIGWLLPRITAFLNENPWIDIRILTHNNVVNLAAEGIDASIRFGTGGWINTENILLFQAPHTVLCSPETSKKLYIPSDLKKVCLLRSYRKEEWNNWFKAAGIDPWTITGPIFDSTRLMIDAVKLGDYAALVPYHMFQKELNERSVAKPFEIYATLGGYWLTLQKSRVNHNSEALNVFKEWIIEHSREFVLKS</sequence>
<reference evidence="6" key="1">
    <citation type="journal article" date="2015" name="Antimicrob. Agents Chemother.">
        <title>Characterization of a Novel Putative Xer-Dependent Integrative Mobile Element Carrying the bla(NMC-A) Carbapenemase Gene, Inserted into the Chromosome of Members of the Enterobacter cloacae Complex.</title>
        <authorList>
            <person name="Antonelli A."/>
            <person name="D'Andrea M.M."/>
            <person name="Di Pilato V."/>
            <person name="Viaggi B."/>
            <person name="Torricelli F."/>
            <person name="Rossolini G.M."/>
        </authorList>
    </citation>
    <scope>NUCLEOTIDE SEQUENCE</scope>
    <source>
        <strain evidence="6">AOUC-8/14</strain>
    </source>
</reference>